<dbReference type="Gene3D" id="3.60.15.10">
    <property type="entry name" value="Ribonuclease Z/Hydroxyacylglutathione hydrolase-like"/>
    <property type="match status" value="1"/>
</dbReference>
<evidence type="ECO:0000313" key="3">
    <source>
        <dbReference type="Proteomes" id="UP000613208"/>
    </source>
</evidence>
<organism evidence="2 3">
    <name type="scientific">Anaerostipes butyraticus</name>
    <dbReference type="NCBI Taxonomy" id="645466"/>
    <lineage>
        <taxon>Bacteria</taxon>
        <taxon>Bacillati</taxon>
        <taxon>Bacillota</taxon>
        <taxon>Clostridia</taxon>
        <taxon>Lachnospirales</taxon>
        <taxon>Lachnospiraceae</taxon>
        <taxon>Anaerostipes</taxon>
    </lineage>
</organism>
<dbReference type="RefSeq" id="WP_201311130.1">
    <property type="nucleotide sequence ID" value="NZ_BLYI01000038.1"/>
</dbReference>
<dbReference type="Pfam" id="PF23023">
    <property type="entry name" value="Anti-Pycsar_Apyc1"/>
    <property type="match status" value="1"/>
</dbReference>
<reference evidence="2" key="1">
    <citation type="submission" date="2020-06" db="EMBL/GenBank/DDBJ databases">
        <title>Characterization of fructooligosaccharide metabolism and fructooligosaccharide-degrading enzymes in human commensal butyrate producers.</title>
        <authorList>
            <person name="Tanno H."/>
            <person name="Fujii T."/>
            <person name="Hirano K."/>
            <person name="Maeno S."/>
            <person name="Tonozuka T."/>
            <person name="Sakamoto M."/>
            <person name="Ohkuma M."/>
            <person name="Tochio T."/>
            <person name="Endo A."/>
        </authorList>
    </citation>
    <scope>NUCLEOTIDE SEQUENCE</scope>
    <source>
        <strain evidence="2">JCM 17466</strain>
    </source>
</reference>
<dbReference type="PANTHER" id="PTHR46018">
    <property type="entry name" value="ZINC PHOSPHODIESTERASE ELAC PROTEIN 1"/>
    <property type="match status" value="1"/>
</dbReference>
<dbReference type="PANTHER" id="PTHR46018:SF2">
    <property type="entry name" value="ZINC PHOSPHODIESTERASE ELAC PROTEIN 1"/>
    <property type="match status" value="1"/>
</dbReference>
<sequence length="274" mass="31610">MEKLIVLGTGNAQAIHCYNTCFAMQKGREYFLVDAGGGNGILSALEQAGIPLEHIHHIFITHAHNDHILGMVWMIRMIGASMNQGRYEGSLHIYCHKELEPVIRTLTTLTVGEKFYQHFDERMLFHIAADGDSKNILGDQVTFFDIRSVKEKQFAFSMNMERGTTLAFLGDEPCRDHLIPYVRETDWLLHEAFCLYRQKDIFHPYEKSHSTVKDACSLAESLSVKNLILWHTEDKDLSHRQQSYLLEGQQYYHGNLYVPDDQDIFLFPEETSHT</sequence>
<dbReference type="GO" id="GO:0042781">
    <property type="term" value="F:3'-tRNA processing endoribonuclease activity"/>
    <property type="evidence" value="ECO:0007669"/>
    <property type="project" value="TreeGrafter"/>
</dbReference>
<accession>A0A916Q6V2</accession>
<comment type="caution">
    <text evidence="2">The sequence shown here is derived from an EMBL/GenBank/DDBJ whole genome shotgun (WGS) entry which is preliminary data.</text>
</comment>
<dbReference type="SUPFAM" id="SSF56281">
    <property type="entry name" value="Metallo-hydrolase/oxidoreductase"/>
    <property type="match status" value="1"/>
</dbReference>
<proteinExistence type="predicted"/>
<dbReference type="InterPro" id="IPR036866">
    <property type="entry name" value="RibonucZ/Hydroxyglut_hydro"/>
</dbReference>
<keyword evidence="1" id="KW-0378">Hydrolase</keyword>
<evidence type="ECO:0000256" key="1">
    <source>
        <dbReference type="ARBA" id="ARBA00022759"/>
    </source>
</evidence>
<dbReference type="AlphaFoldDB" id="A0A916Q6V2"/>
<keyword evidence="1" id="KW-0255">Endonuclease</keyword>
<dbReference type="EMBL" id="BLYI01000038">
    <property type="protein sequence ID" value="GFO85422.1"/>
    <property type="molecule type" value="Genomic_DNA"/>
</dbReference>
<dbReference type="Proteomes" id="UP000613208">
    <property type="component" value="Unassembled WGS sequence"/>
</dbReference>
<keyword evidence="1" id="KW-0540">Nuclease</keyword>
<keyword evidence="3" id="KW-1185">Reference proteome</keyword>
<protein>
    <submittedName>
        <fullName evidence="2">MBL fold metallo-hydrolase</fullName>
    </submittedName>
</protein>
<evidence type="ECO:0000313" key="2">
    <source>
        <dbReference type="EMBL" id="GFO85422.1"/>
    </source>
</evidence>
<gene>
    <name evidence="2" type="ORF">ANBU17_17690</name>
</gene>
<name>A0A916Q6V2_9FIRM</name>